<dbReference type="AlphaFoldDB" id="A0A8K0G347"/>
<evidence type="ECO:0000256" key="1">
    <source>
        <dbReference type="SAM" id="MobiDB-lite"/>
    </source>
</evidence>
<feature type="region of interest" description="Disordered" evidence="1">
    <location>
        <begin position="90"/>
        <end position="121"/>
    </location>
</feature>
<dbReference type="Proteomes" id="UP000801492">
    <property type="component" value="Unassembled WGS sequence"/>
</dbReference>
<reference evidence="2" key="1">
    <citation type="submission" date="2019-08" db="EMBL/GenBank/DDBJ databases">
        <title>The genome of the North American firefly Photinus pyralis.</title>
        <authorList>
            <consortium name="Photinus pyralis genome working group"/>
            <person name="Fallon T.R."/>
            <person name="Sander Lower S.E."/>
            <person name="Weng J.-K."/>
        </authorList>
    </citation>
    <scope>NUCLEOTIDE SEQUENCE</scope>
    <source>
        <strain evidence="2">TRF0915ILg1</strain>
        <tissue evidence="2">Whole body</tissue>
    </source>
</reference>
<evidence type="ECO:0000313" key="2">
    <source>
        <dbReference type="EMBL" id="KAF2884281.1"/>
    </source>
</evidence>
<dbReference type="EMBL" id="VTPC01090205">
    <property type="protein sequence ID" value="KAF2884281.1"/>
    <property type="molecule type" value="Genomic_DNA"/>
</dbReference>
<accession>A0A8K0G347</accession>
<name>A0A8K0G347_IGNLU</name>
<proteinExistence type="predicted"/>
<keyword evidence="3" id="KW-1185">Reference proteome</keyword>
<feature type="compositionally biased region" description="Polar residues" evidence="1">
    <location>
        <begin position="90"/>
        <end position="113"/>
    </location>
</feature>
<gene>
    <name evidence="2" type="ORF">ILUMI_21902</name>
</gene>
<protein>
    <submittedName>
        <fullName evidence="2">Uncharacterized protein</fullName>
    </submittedName>
</protein>
<sequence length="121" mass="13501">MAYDFVTANDVNVPNSWNANKCAGKDCFTSFLKRNKAVSLRIPEVTSLYGAVGFTRPVANTKGCIFPLNKNVFEEHEFLLAEVTDIGQPTQVRSQNAQDQAQSGSSHYNQEESQPPYCHRD</sequence>
<comment type="caution">
    <text evidence="2">The sequence shown here is derived from an EMBL/GenBank/DDBJ whole genome shotgun (WGS) entry which is preliminary data.</text>
</comment>
<organism evidence="2 3">
    <name type="scientific">Ignelater luminosus</name>
    <name type="common">Cucubano</name>
    <name type="synonym">Pyrophorus luminosus</name>
    <dbReference type="NCBI Taxonomy" id="2038154"/>
    <lineage>
        <taxon>Eukaryota</taxon>
        <taxon>Metazoa</taxon>
        <taxon>Ecdysozoa</taxon>
        <taxon>Arthropoda</taxon>
        <taxon>Hexapoda</taxon>
        <taxon>Insecta</taxon>
        <taxon>Pterygota</taxon>
        <taxon>Neoptera</taxon>
        <taxon>Endopterygota</taxon>
        <taxon>Coleoptera</taxon>
        <taxon>Polyphaga</taxon>
        <taxon>Elateriformia</taxon>
        <taxon>Elateroidea</taxon>
        <taxon>Elateridae</taxon>
        <taxon>Agrypninae</taxon>
        <taxon>Pyrophorini</taxon>
        <taxon>Ignelater</taxon>
    </lineage>
</organism>
<dbReference type="OrthoDB" id="8194222at2759"/>
<evidence type="ECO:0000313" key="3">
    <source>
        <dbReference type="Proteomes" id="UP000801492"/>
    </source>
</evidence>